<dbReference type="PANTHER" id="PTHR36503:SF3">
    <property type="entry name" value="BLR0126 PROTEIN"/>
    <property type="match status" value="1"/>
</dbReference>
<dbReference type="SUPFAM" id="SSF54593">
    <property type="entry name" value="Glyoxalase/Bleomycin resistance protein/Dihydroxybiphenyl dioxygenase"/>
    <property type="match status" value="1"/>
</dbReference>
<name>A0A949JRZ3_9ACTN</name>
<evidence type="ECO:0000259" key="1">
    <source>
        <dbReference type="PROSITE" id="PS51819"/>
    </source>
</evidence>
<comment type="caution">
    <text evidence="2">The sequence shown here is derived from an EMBL/GenBank/DDBJ whole genome shotgun (WGS) entry which is preliminary data.</text>
</comment>
<proteinExistence type="predicted"/>
<organism evidence="2 3">
    <name type="scientific">Streptomyces tardus</name>
    <dbReference type="NCBI Taxonomy" id="2780544"/>
    <lineage>
        <taxon>Bacteria</taxon>
        <taxon>Bacillati</taxon>
        <taxon>Actinomycetota</taxon>
        <taxon>Actinomycetes</taxon>
        <taxon>Kitasatosporales</taxon>
        <taxon>Streptomycetaceae</taxon>
        <taxon>Streptomyces</taxon>
    </lineage>
</organism>
<dbReference type="InterPro" id="IPR004360">
    <property type="entry name" value="Glyas_Fos-R_dOase_dom"/>
</dbReference>
<protein>
    <submittedName>
        <fullName evidence="2">VOC family protein</fullName>
    </submittedName>
</protein>
<accession>A0A949JRZ3</accession>
<gene>
    <name evidence="2" type="ORF">JGS22_016060</name>
</gene>
<keyword evidence="3" id="KW-1185">Reference proteome</keyword>
<sequence>MVTGDMAAALAFYRRLGLEAPEGVEGQDHVEAVGPGGIRVAWDSEELIASITPDGEPAGEGRVGLAFLCDGPEGVDRTYAELTAAGHPGEKEPWDAFWGQRYALVRDPDGNTVSLFAPLG</sequence>
<dbReference type="InterPro" id="IPR037523">
    <property type="entry name" value="VOC_core"/>
</dbReference>
<dbReference type="PANTHER" id="PTHR36503">
    <property type="entry name" value="BLR2520 PROTEIN"/>
    <property type="match status" value="1"/>
</dbReference>
<dbReference type="InterPro" id="IPR029068">
    <property type="entry name" value="Glyas_Bleomycin-R_OHBP_Dase"/>
</dbReference>
<dbReference type="AlphaFoldDB" id="A0A949JRZ3"/>
<evidence type="ECO:0000313" key="2">
    <source>
        <dbReference type="EMBL" id="MBU7599080.1"/>
    </source>
</evidence>
<reference evidence="2" key="1">
    <citation type="submission" date="2021-06" db="EMBL/GenBank/DDBJ databases">
        <title>Sequencing of actinobacteria type strains.</title>
        <authorList>
            <person name="Nguyen G.-S."/>
            <person name="Wentzel A."/>
        </authorList>
    </citation>
    <scope>NUCLEOTIDE SEQUENCE</scope>
    <source>
        <strain evidence="2">P38-E01</strain>
    </source>
</reference>
<feature type="domain" description="VOC" evidence="1">
    <location>
        <begin position="1"/>
        <end position="118"/>
    </location>
</feature>
<dbReference type="EMBL" id="JAELVF020000001">
    <property type="protein sequence ID" value="MBU7599080.1"/>
    <property type="molecule type" value="Genomic_DNA"/>
</dbReference>
<dbReference type="Gene3D" id="3.10.180.10">
    <property type="entry name" value="2,3-Dihydroxybiphenyl 1,2-Dioxygenase, domain 1"/>
    <property type="match status" value="1"/>
</dbReference>
<dbReference type="PROSITE" id="PS51819">
    <property type="entry name" value="VOC"/>
    <property type="match status" value="1"/>
</dbReference>
<evidence type="ECO:0000313" key="3">
    <source>
        <dbReference type="Proteomes" id="UP000694501"/>
    </source>
</evidence>
<dbReference type="Proteomes" id="UP000694501">
    <property type="component" value="Unassembled WGS sequence"/>
</dbReference>
<dbReference type="Pfam" id="PF00903">
    <property type="entry name" value="Glyoxalase"/>
    <property type="match status" value="1"/>
</dbReference>